<protein>
    <submittedName>
        <fullName evidence="2">Uncharacterized protein</fullName>
    </submittedName>
</protein>
<dbReference type="EMBL" id="RXIC02000025">
    <property type="protein sequence ID" value="KAB1205884.1"/>
    <property type="molecule type" value="Genomic_DNA"/>
</dbReference>
<accession>A0A6A1UZM6</accession>
<keyword evidence="3" id="KW-1185">Reference proteome</keyword>
<evidence type="ECO:0000256" key="1">
    <source>
        <dbReference type="SAM" id="MobiDB-lite"/>
    </source>
</evidence>
<reference evidence="2 3" key="1">
    <citation type="journal article" date="2019" name="Plant Biotechnol. J.">
        <title>The red bayberry genome and genetic basis of sex determination.</title>
        <authorList>
            <person name="Jia H.M."/>
            <person name="Jia H.J."/>
            <person name="Cai Q.L."/>
            <person name="Wang Y."/>
            <person name="Zhao H.B."/>
            <person name="Yang W.F."/>
            <person name="Wang G.Y."/>
            <person name="Li Y.H."/>
            <person name="Zhan D.L."/>
            <person name="Shen Y.T."/>
            <person name="Niu Q.F."/>
            <person name="Chang L."/>
            <person name="Qiu J."/>
            <person name="Zhao L."/>
            <person name="Xie H.B."/>
            <person name="Fu W.Y."/>
            <person name="Jin J."/>
            <person name="Li X.W."/>
            <person name="Jiao Y."/>
            <person name="Zhou C.C."/>
            <person name="Tu T."/>
            <person name="Chai C.Y."/>
            <person name="Gao J.L."/>
            <person name="Fan L.J."/>
            <person name="van de Weg E."/>
            <person name="Wang J.Y."/>
            <person name="Gao Z.S."/>
        </authorList>
    </citation>
    <scope>NUCLEOTIDE SEQUENCE [LARGE SCALE GENOMIC DNA]</scope>
    <source>
        <tissue evidence="2">Leaves</tissue>
    </source>
</reference>
<sequence length="208" mass="22584">MSTPGKLAVSVPSLRDCNELLSLTTTSPLGTQTMSGIKHGRGSTCGIALLMAHTGGKLIVYISNGRTGDDDKASSILSSDIEQALEHPSLEMNKEEWTRVCNFFASEEFQRRSAINKENRATLKIVHTSGARLEEARLEIEEMRARQWNMNAFGQAVINGADDARALVDDGGAATEERRRALEHDVGTTTESSKTTRTEDATNGTTDV</sequence>
<name>A0A6A1UZM6_9ROSI</name>
<organism evidence="2 3">
    <name type="scientific">Morella rubra</name>
    <name type="common">Chinese bayberry</name>
    <dbReference type="NCBI Taxonomy" id="262757"/>
    <lineage>
        <taxon>Eukaryota</taxon>
        <taxon>Viridiplantae</taxon>
        <taxon>Streptophyta</taxon>
        <taxon>Embryophyta</taxon>
        <taxon>Tracheophyta</taxon>
        <taxon>Spermatophyta</taxon>
        <taxon>Magnoliopsida</taxon>
        <taxon>eudicotyledons</taxon>
        <taxon>Gunneridae</taxon>
        <taxon>Pentapetalae</taxon>
        <taxon>rosids</taxon>
        <taxon>fabids</taxon>
        <taxon>Fagales</taxon>
        <taxon>Myricaceae</taxon>
        <taxon>Morella</taxon>
    </lineage>
</organism>
<dbReference type="OrthoDB" id="1564766at2759"/>
<dbReference type="Proteomes" id="UP000516437">
    <property type="component" value="Chromosome 7"/>
</dbReference>
<proteinExistence type="predicted"/>
<feature type="region of interest" description="Disordered" evidence="1">
    <location>
        <begin position="178"/>
        <end position="208"/>
    </location>
</feature>
<evidence type="ECO:0000313" key="2">
    <source>
        <dbReference type="EMBL" id="KAB1205884.1"/>
    </source>
</evidence>
<comment type="caution">
    <text evidence="2">The sequence shown here is derived from an EMBL/GenBank/DDBJ whole genome shotgun (WGS) entry which is preliminary data.</text>
</comment>
<evidence type="ECO:0000313" key="3">
    <source>
        <dbReference type="Proteomes" id="UP000516437"/>
    </source>
</evidence>
<gene>
    <name evidence="2" type="ORF">CJ030_MR7G027931</name>
</gene>
<dbReference type="AlphaFoldDB" id="A0A6A1UZM6"/>